<evidence type="ECO:0000313" key="2">
    <source>
        <dbReference type="EMBL" id="EJT70793.1"/>
    </source>
</evidence>
<reference evidence="3" key="5">
    <citation type="submission" date="2018-04" db="UniProtKB">
        <authorList>
            <consortium name="EnsemblFungi"/>
        </authorList>
    </citation>
    <scope>IDENTIFICATION</scope>
    <source>
        <strain evidence="3">R3-111a-1</strain>
    </source>
</reference>
<dbReference type="HOGENOM" id="CLU_1161209_0_0_1"/>
<dbReference type="GeneID" id="20352274"/>
<dbReference type="EMBL" id="GL385401">
    <property type="protein sequence ID" value="EJT70793.1"/>
    <property type="molecule type" value="Genomic_DNA"/>
</dbReference>
<proteinExistence type="predicted"/>
<feature type="region of interest" description="Disordered" evidence="1">
    <location>
        <begin position="171"/>
        <end position="195"/>
    </location>
</feature>
<name>J3PE93_GAET3</name>
<dbReference type="Proteomes" id="UP000006039">
    <property type="component" value="Unassembled WGS sequence"/>
</dbReference>
<gene>
    <name evidence="3" type="primary">20352274</name>
    <name evidence="2" type="ORF">GGTG_11816</name>
</gene>
<evidence type="ECO:0000313" key="3">
    <source>
        <dbReference type="EnsemblFungi" id="EJT70793"/>
    </source>
</evidence>
<dbReference type="VEuPathDB" id="FungiDB:GGTG_11816"/>
<evidence type="ECO:0000313" key="4">
    <source>
        <dbReference type="Proteomes" id="UP000006039"/>
    </source>
</evidence>
<reference evidence="2" key="2">
    <citation type="submission" date="2010-07" db="EMBL/GenBank/DDBJ databases">
        <authorList>
            <consortium name="The Broad Institute Genome Sequencing Platform"/>
            <consortium name="Broad Institute Genome Sequencing Center for Infectious Disease"/>
            <person name="Ma L.-J."/>
            <person name="Dead R."/>
            <person name="Young S."/>
            <person name="Zeng Q."/>
            <person name="Koehrsen M."/>
            <person name="Alvarado L."/>
            <person name="Berlin A."/>
            <person name="Chapman S.B."/>
            <person name="Chen Z."/>
            <person name="Freedman E."/>
            <person name="Gellesch M."/>
            <person name="Goldberg J."/>
            <person name="Griggs A."/>
            <person name="Gujja S."/>
            <person name="Heilman E.R."/>
            <person name="Heiman D."/>
            <person name="Hepburn T."/>
            <person name="Howarth C."/>
            <person name="Jen D."/>
            <person name="Larson L."/>
            <person name="Mehta T."/>
            <person name="Neiman D."/>
            <person name="Pearson M."/>
            <person name="Roberts A."/>
            <person name="Saif S."/>
            <person name="Shea T."/>
            <person name="Shenoy N."/>
            <person name="Sisk P."/>
            <person name="Stolte C."/>
            <person name="Sykes S."/>
            <person name="Walk T."/>
            <person name="White J."/>
            <person name="Yandava C."/>
            <person name="Haas B."/>
            <person name="Nusbaum C."/>
            <person name="Birren B."/>
        </authorList>
    </citation>
    <scope>NUCLEOTIDE SEQUENCE</scope>
    <source>
        <strain evidence="2">R3-111a-1</strain>
    </source>
</reference>
<accession>J3PE93</accession>
<dbReference type="RefSeq" id="XP_009227971.1">
    <property type="nucleotide sequence ID" value="XM_009229707.1"/>
</dbReference>
<dbReference type="AlphaFoldDB" id="J3PE93"/>
<reference evidence="2" key="3">
    <citation type="submission" date="2010-09" db="EMBL/GenBank/DDBJ databases">
        <title>Annotation of Gaeumannomyces graminis var. tritici R3-111a-1.</title>
        <authorList>
            <consortium name="The Broad Institute Genome Sequencing Platform"/>
            <person name="Ma L.-J."/>
            <person name="Dead R."/>
            <person name="Young S.K."/>
            <person name="Zeng Q."/>
            <person name="Gargeya S."/>
            <person name="Fitzgerald M."/>
            <person name="Haas B."/>
            <person name="Abouelleil A."/>
            <person name="Alvarado L."/>
            <person name="Arachchi H.M."/>
            <person name="Berlin A."/>
            <person name="Brown A."/>
            <person name="Chapman S.B."/>
            <person name="Chen Z."/>
            <person name="Dunbar C."/>
            <person name="Freedman E."/>
            <person name="Gearin G."/>
            <person name="Gellesch M."/>
            <person name="Goldberg J."/>
            <person name="Griggs A."/>
            <person name="Gujja S."/>
            <person name="Heiman D."/>
            <person name="Howarth C."/>
            <person name="Larson L."/>
            <person name="Lui A."/>
            <person name="MacDonald P.J.P."/>
            <person name="Mehta T."/>
            <person name="Montmayeur A."/>
            <person name="Murphy C."/>
            <person name="Neiman D."/>
            <person name="Pearson M."/>
            <person name="Priest M."/>
            <person name="Roberts A."/>
            <person name="Saif S."/>
            <person name="Shea T."/>
            <person name="Shenoy N."/>
            <person name="Sisk P."/>
            <person name="Stolte C."/>
            <person name="Sykes S."/>
            <person name="Yandava C."/>
            <person name="Wortman J."/>
            <person name="Nusbaum C."/>
            <person name="Birren B."/>
        </authorList>
    </citation>
    <scope>NUCLEOTIDE SEQUENCE</scope>
    <source>
        <strain evidence="2">R3-111a-1</strain>
    </source>
</reference>
<evidence type="ECO:0000256" key="1">
    <source>
        <dbReference type="SAM" id="MobiDB-lite"/>
    </source>
</evidence>
<dbReference type="EnsemblFungi" id="EJT70793">
    <property type="protein sequence ID" value="EJT70793"/>
    <property type="gene ID" value="GGTG_11816"/>
</dbReference>
<keyword evidence="4" id="KW-1185">Reference proteome</keyword>
<reference evidence="4" key="1">
    <citation type="submission" date="2010-07" db="EMBL/GenBank/DDBJ databases">
        <title>The genome sequence of Gaeumannomyces graminis var. tritici strain R3-111a-1.</title>
        <authorList>
            <consortium name="The Broad Institute Genome Sequencing Platform"/>
            <person name="Ma L.-J."/>
            <person name="Dead R."/>
            <person name="Young S."/>
            <person name="Zeng Q."/>
            <person name="Koehrsen M."/>
            <person name="Alvarado L."/>
            <person name="Berlin A."/>
            <person name="Chapman S.B."/>
            <person name="Chen Z."/>
            <person name="Freedman E."/>
            <person name="Gellesch M."/>
            <person name="Goldberg J."/>
            <person name="Griggs A."/>
            <person name="Gujja S."/>
            <person name="Heilman E.R."/>
            <person name="Heiman D."/>
            <person name="Hepburn T."/>
            <person name="Howarth C."/>
            <person name="Jen D."/>
            <person name="Larson L."/>
            <person name="Mehta T."/>
            <person name="Neiman D."/>
            <person name="Pearson M."/>
            <person name="Roberts A."/>
            <person name="Saif S."/>
            <person name="Shea T."/>
            <person name="Shenoy N."/>
            <person name="Sisk P."/>
            <person name="Stolte C."/>
            <person name="Sykes S."/>
            <person name="Walk T."/>
            <person name="White J."/>
            <person name="Yandava C."/>
            <person name="Haas B."/>
            <person name="Nusbaum C."/>
            <person name="Birren B."/>
        </authorList>
    </citation>
    <scope>NUCLEOTIDE SEQUENCE [LARGE SCALE GENOMIC DNA]</scope>
    <source>
        <strain evidence="4">R3-111a-1</strain>
    </source>
</reference>
<protein>
    <submittedName>
        <fullName evidence="2 3">Uncharacterized protein</fullName>
    </submittedName>
</protein>
<organism evidence="2">
    <name type="scientific">Gaeumannomyces tritici (strain R3-111a-1)</name>
    <name type="common">Wheat and barley take-all root rot fungus</name>
    <name type="synonym">Gaeumannomyces graminis var. tritici</name>
    <dbReference type="NCBI Taxonomy" id="644352"/>
    <lineage>
        <taxon>Eukaryota</taxon>
        <taxon>Fungi</taxon>
        <taxon>Dikarya</taxon>
        <taxon>Ascomycota</taxon>
        <taxon>Pezizomycotina</taxon>
        <taxon>Sordariomycetes</taxon>
        <taxon>Sordariomycetidae</taxon>
        <taxon>Magnaporthales</taxon>
        <taxon>Magnaporthaceae</taxon>
        <taxon>Gaeumannomyces</taxon>
    </lineage>
</organism>
<sequence>MSDFAMENENMNLLKGTTFTTRLSEWTADNEQKVNQRRAEAKRYLRIGYRRIEGFFPLDNRFPALEPRKWRGEQSDFQKARGRQRLPGEVVAAEERWDKGVSINGGGGRWLYPTMVRRKRAKKRQSCSDPFMVRIWVIKGFVMVEGRQTGTTPVRNKDVVPARRARLRGTLPSSLRERRRWTSENQDNGGQATRCGSGRPRIVWRQCKVECEGEICARQRAFSFQSPASKAKRGGMLRT</sequence>
<reference evidence="3" key="4">
    <citation type="journal article" date="2015" name="G3 (Bethesda)">
        <title>Genome sequences of three phytopathogenic species of the Magnaporthaceae family of fungi.</title>
        <authorList>
            <person name="Okagaki L.H."/>
            <person name="Nunes C.C."/>
            <person name="Sailsbery J."/>
            <person name="Clay B."/>
            <person name="Brown D."/>
            <person name="John T."/>
            <person name="Oh Y."/>
            <person name="Young N."/>
            <person name="Fitzgerald M."/>
            <person name="Haas B.J."/>
            <person name="Zeng Q."/>
            <person name="Young S."/>
            <person name="Adiconis X."/>
            <person name="Fan L."/>
            <person name="Levin J.Z."/>
            <person name="Mitchell T.K."/>
            <person name="Okubara P.A."/>
            <person name="Farman M.L."/>
            <person name="Kohn L.M."/>
            <person name="Birren B."/>
            <person name="Ma L.-J."/>
            <person name="Dean R.A."/>
        </authorList>
    </citation>
    <scope>NUCLEOTIDE SEQUENCE</scope>
    <source>
        <strain evidence="3">R3-111a-1</strain>
    </source>
</reference>